<gene>
    <name evidence="1" type="ORF">RPERSI_LOCUS10136</name>
</gene>
<proteinExistence type="predicted"/>
<accession>A0ACA9PDN1</accession>
<comment type="caution">
    <text evidence="1">The sequence shown here is derived from an EMBL/GenBank/DDBJ whole genome shotgun (WGS) entry which is preliminary data.</text>
</comment>
<sequence length="369" mass="42799">FIKPILDNIRQLQSEKIINTLEGEIWLIGRLGCITANLPQGNDLAGVLRYNANYSCRTCFVSSSQLTNSNFDFVANIHFHHLTNIQYNEIAQQQTNSARRQLSSQYGLSAKPVLDTLYWDRYLQSPQDAYHILAMLEKYQKTSKMVIDAKFANPSSFSDTLRLAMLIPFILCYFLSPLHLKAEIIEYLKELWVVEAKLLKLAFSTTITNDIYKELHSLFEKERIGFLKIFSDIFENLPNVHINVHLPQHARTFATLVNTSVRVKEIPKTRANIEGWLTKLSSQHPLFHDLHISYSKYFSLQSAFLNNKLEFFDYISYTIIENDRKSTQFKFHVGEIIKIEEESEDFTYAKIQAILQYQANNNESAIFLS</sequence>
<name>A0ACA9PDN1_9GLOM</name>
<evidence type="ECO:0000313" key="2">
    <source>
        <dbReference type="Proteomes" id="UP000789920"/>
    </source>
</evidence>
<protein>
    <submittedName>
        <fullName evidence="1">7169_t:CDS:1</fullName>
    </submittedName>
</protein>
<evidence type="ECO:0000313" key="1">
    <source>
        <dbReference type="EMBL" id="CAG8703582.1"/>
    </source>
</evidence>
<reference evidence="1" key="1">
    <citation type="submission" date="2021-06" db="EMBL/GenBank/DDBJ databases">
        <authorList>
            <person name="Kallberg Y."/>
            <person name="Tangrot J."/>
            <person name="Rosling A."/>
        </authorList>
    </citation>
    <scope>NUCLEOTIDE SEQUENCE</scope>
    <source>
        <strain evidence="1">MA461A</strain>
    </source>
</reference>
<dbReference type="Proteomes" id="UP000789920">
    <property type="component" value="Unassembled WGS sequence"/>
</dbReference>
<keyword evidence="2" id="KW-1185">Reference proteome</keyword>
<organism evidence="1 2">
    <name type="scientific">Racocetra persica</name>
    <dbReference type="NCBI Taxonomy" id="160502"/>
    <lineage>
        <taxon>Eukaryota</taxon>
        <taxon>Fungi</taxon>
        <taxon>Fungi incertae sedis</taxon>
        <taxon>Mucoromycota</taxon>
        <taxon>Glomeromycotina</taxon>
        <taxon>Glomeromycetes</taxon>
        <taxon>Diversisporales</taxon>
        <taxon>Gigasporaceae</taxon>
        <taxon>Racocetra</taxon>
    </lineage>
</organism>
<dbReference type="EMBL" id="CAJVQC010019782">
    <property type="protein sequence ID" value="CAG8703582.1"/>
    <property type="molecule type" value="Genomic_DNA"/>
</dbReference>
<feature type="non-terminal residue" evidence="1">
    <location>
        <position position="1"/>
    </location>
</feature>